<dbReference type="GO" id="GO:0008270">
    <property type="term" value="F:zinc ion binding"/>
    <property type="evidence" value="ECO:0007669"/>
    <property type="project" value="UniProtKB-KW"/>
</dbReference>
<evidence type="ECO:0000256" key="1">
    <source>
        <dbReference type="ARBA" id="ARBA00004496"/>
    </source>
</evidence>
<dbReference type="PROSITE" id="PS50304">
    <property type="entry name" value="TUDOR"/>
    <property type="match status" value="1"/>
</dbReference>
<dbReference type="Pfam" id="PF00567">
    <property type="entry name" value="TUDOR"/>
    <property type="match status" value="1"/>
</dbReference>
<feature type="compositionally biased region" description="Polar residues" evidence="9">
    <location>
        <begin position="267"/>
        <end position="278"/>
    </location>
</feature>
<feature type="domain" description="Tudor" evidence="11">
    <location>
        <begin position="507"/>
        <end position="567"/>
    </location>
</feature>
<keyword evidence="7" id="KW-0221">Differentiation</keyword>
<dbReference type="Gene3D" id="2.40.50.90">
    <property type="match status" value="1"/>
</dbReference>
<dbReference type="Gene3D" id="3.30.420.610">
    <property type="entry name" value="LOTUS domain-like"/>
    <property type="match status" value="1"/>
</dbReference>
<keyword evidence="4" id="KW-0677">Repeat</keyword>
<dbReference type="PROSITE" id="PS51644">
    <property type="entry name" value="HTH_OST"/>
    <property type="match status" value="1"/>
</dbReference>
<feature type="domain" description="HTH OST-type" evidence="12">
    <location>
        <begin position="30"/>
        <end position="105"/>
    </location>
</feature>
<dbReference type="InterPro" id="IPR050621">
    <property type="entry name" value="Tudor_domain_containing"/>
</dbReference>
<evidence type="ECO:0000256" key="5">
    <source>
        <dbReference type="ARBA" id="ARBA00022771"/>
    </source>
</evidence>
<name>A0A9P0A5K3_BEMTA</name>
<evidence type="ECO:0000256" key="9">
    <source>
        <dbReference type="SAM" id="MobiDB-lite"/>
    </source>
</evidence>
<evidence type="ECO:0000313" key="14">
    <source>
        <dbReference type="EMBL" id="CAH0385045.1"/>
    </source>
</evidence>
<keyword evidence="2" id="KW-0963">Cytoplasm</keyword>
<gene>
    <name evidence="14" type="ORF">BEMITA_LOCUS4309</name>
</gene>
<accession>A0A9P0A5K3</accession>
<feature type="domain" description="GRF-type" evidence="13">
    <location>
        <begin position="151"/>
        <end position="193"/>
    </location>
</feature>
<feature type="compositionally biased region" description="Low complexity" evidence="9">
    <location>
        <begin position="382"/>
        <end position="408"/>
    </location>
</feature>
<feature type="region of interest" description="Disordered" evidence="9">
    <location>
        <begin position="267"/>
        <end position="337"/>
    </location>
</feature>
<evidence type="ECO:0000259" key="13">
    <source>
        <dbReference type="PROSITE" id="PS51999"/>
    </source>
</evidence>
<evidence type="ECO:0000259" key="11">
    <source>
        <dbReference type="PROSITE" id="PS50304"/>
    </source>
</evidence>
<dbReference type="InterPro" id="IPR002999">
    <property type="entry name" value="Tudor"/>
</dbReference>
<dbReference type="Proteomes" id="UP001152759">
    <property type="component" value="Chromosome 2"/>
</dbReference>
<comment type="subcellular location">
    <subcellularLocation>
        <location evidence="1">Cytoplasm</location>
    </subcellularLocation>
</comment>
<organism evidence="14 15">
    <name type="scientific">Bemisia tabaci</name>
    <name type="common">Sweetpotato whitefly</name>
    <name type="synonym">Aleurodes tabaci</name>
    <dbReference type="NCBI Taxonomy" id="7038"/>
    <lineage>
        <taxon>Eukaryota</taxon>
        <taxon>Metazoa</taxon>
        <taxon>Ecdysozoa</taxon>
        <taxon>Arthropoda</taxon>
        <taxon>Hexapoda</taxon>
        <taxon>Insecta</taxon>
        <taxon>Pterygota</taxon>
        <taxon>Neoptera</taxon>
        <taxon>Paraneoptera</taxon>
        <taxon>Hemiptera</taxon>
        <taxon>Sternorrhyncha</taxon>
        <taxon>Aleyrodoidea</taxon>
        <taxon>Aleyrodidae</taxon>
        <taxon>Aleyrodinae</taxon>
        <taxon>Bemisia</taxon>
    </lineage>
</organism>
<evidence type="ECO:0000256" key="6">
    <source>
        <dbReference type="ARBA" id="ARBA00022833"/>
    </source>
</evidence>
<protein>
    <recommendedName>
        <fullName evidence="16">HTH OST-type domain-containing protein</fullName>
    </recommendedName>
</protein>
<dbReference type="EMBL" id="OU963863">
    <property type="protein sequence ID" value="CAH0385045.1"/>
    <property type="molecule type" value="Genomic_DNA"/>
</dbReference>
<dbReference type="Gene3D" id="2.30.30.140">
    <property type="match status" value="1"/>
</dbReference>
<dbReference type="SUPFAM" id="SSF63748">
    <property type="entry name" value="Tudor/PWWP/MBT"/>
    <property type="match status" value="1"/>
</dbReference>
<keyword evidence="5 8" id="KW-0863">Zinc-finger</keyword>
<dbReference type="PANTHER" id="PTHR22948:SF29">
    <property type="entry name" value="FI02030P-RELATED"/>
    <property type="match status" value="1"/>
</dbReference>
<keyword evidence="10" id="KW-0812">Transmembrane</keyword>
<proteinExistence type="predicted"/>
<dbReference type="Pfam" id="PF12872">
    <property type="entry name" value="OST-HTH"/>
    <property type="match status" value="1"/>
</dbReference>
<evidence type="ECO:0008006" key="16">
    <source>
        <dbReference type="Google" id="ProtNLM"/>
    </source>
</evidence>
<keyword evidence="7" id="KW-0744">Spermatogenesis</keyword>
<evidence type="ECO:0000256" key="7">
    <source>
        <dbReference type="ARBA" id="ARBA00022871"/>
    </source>
</evidence>
<dbReference type="GO" id="GO:0005737">
    <property type="term" value="C:cytoplasm"/>
    <property type="evidence" value="ECO:0007669"/>
    <property type="project" value="UniProtKB-SubCell"/>
</dbReference>
<feature type="region of interest" description="Disordered" evidence="9">
    <location>
        <begin position="381"/>
        <end position="431"/>
    </location>
</feature>
<dbReference type="Pfam" id="PF06839">
    <property type="entry name" value="Zn_ribbon_GRF"/>
    <property type="match status" value="1"/>
</dbReference>
<dbReference type="InterPro" id="IPR041966">
    <property type="entry name" value="LOTUS-like"/>
</dbReference>
<dbReference type="PROSITE" id="PS51999">
    <property type="entry name" value="ZF_GRF"/>
    <property type="match status" value="1"/>
</dbReference>
<keyword evidence="3" id="KW-0479">Metal-binding</keyword>
<dbReference type="InterPro" id="IPR025605">
    <property type="entry name" value="OST-HTH/LOTUS_dom"/>
</dbReference>
<dbReference type="InterPro" id="IPR035437">
    <property type="entry name" value="SNase_OB-fold_sf"/>
</dbReference>
<evidence type="ECO:0000256" key="4">
    <source>
        <dbReference type="ARBA" id="ARBA00022737"/>
    </source>
</evidence>
<evidence type="ECO:0000313" key="15">
    <source>
        <dbReference type="Proteomes" id="UP001152759"/>
    </source>
</evidence>
<evidence type="ECO:0000259" key="12">
    <source>
        <dbReference type="PROSITE" id="PS51644"/>
    </source>
</evidence>
<evidence type="ECO:0000256" key="3">
    <source>
        <dbReference type="ARBA" id="ARBA00022723"/>
    </source>
</evidence>
<feature type="transmembrane region" description="Helical" evidence="10">
    <location>
        <begin position="6"/>
        <end position="25"/>
    </location>
</feature>
<keyword evidence="15" id="KW-1185">Reference proteome</keyword>
<evidence type="ECO:0000256" key="10">
    <source>
        <dbReference type="SAM" id="Phobius"/>
    </source>
</evidence>
<sequence>MCPSYFFFLIWYDFNVIFSISYLILGVRMSLSELKAILKSILITSPQQSLIPLDLYRKFRKEEGYHFPFRNLGFRDFVECLCSQNLSDTVKVEFQDRGPMVFPVEFKKANSPPVEKISKPKFPLTCKESENPAQQSEENLNMNSDPGKVYCFCGLRAKMYTVRKETINQGRQFYFCAQRSDGGCKFVLWADTLETYWYQYHGPLISATLDFNGQDSIVCDCRLPTTRLFKKRMASFVCPKRLEYRCKFEFLSPNPIHTKGATAALNSSTNNESIGSIQSKHDSSPTHRPQGYKQTNSQEEEDEDDWTPRPTSATECTGKAKQEPKLSNGTENEAEDDWTVKVNHSSDNVQEDKCTTGAQNAKNIYEDHWTPTVNKIKEISLNDDWNPNENWNPRDLSSSKNSVEVSENGDMDSGYFDTKPTVSSPSLQSRQPSRTGFLVNCTVQPQEIHKATGKNGMQHLVPITICVANSPSDFYFQLNSEAEGLKSLMNKMNQFYLGIPKHLSPSDIIIGSIYVAKLPPSGKWHRVRALSDLNSGNEVDVFSIDYGHTGKVQCSELRLLHTNFAKMPAQGVHAQLSLKPAEGGEWHPMGRQLFVKLARRFIWSAEVVKIINPKSVQQKVEVLLKVKGIASNYLSSQQNSPGSNKKEEHAIKDVINEFIRDLTHV</sequence>
<dbReference type="GO" id="GO:0030154">
    <property type="term" value="P:cell differentiation"/>
    <property type="evidence" value="ECO:0007669"/>
    <property type="project" value="UniProtKB-ARBA"/>
</dbReference>
<keyword evidence="10" id="KW-1133">Transmembrane helix</keyword>
<evidence type="ECO:0000256" key="8">
    <source>
        <dbReference type="PROSITE-ProRule" id="PRU01343"/>
    </source>
</evidence>
<dbReference type="PANTHER" id="PTHR22948">
    <property type="entry name" value="TUDOR DOMAIN CONTAINING PROTEIN"/>
    <property type="match status" value="1"/>
</dbReference>
<dbReference type="InterPro" id="IPR010666">
    <property type="entry name" value="Znf_GRF"/>
</dbReference>
<evidence type="ECO:0000256" key="2">
    <source>
        <dbReference type="ARBA" id="ARBA00022490"/>
    </source>
</evidence>
<keyword evidence="6" id="KW-0862">Zinc</keyword>
<reference evidence="14" key="1">
    <citation type="submission" date="2021-12" db="EMBL/GenBank/DDBJ databases">
        <authorList>
            <person name="King R."/>
        </authorList>
    </citation>
    <scope>NUCLEOTIDE SEQUENCE</scope>
</reference>
<keyword evidence="10" id="KW-0472">Membrane</keyword>
<dbReference type="AlphaFoldDB" id="A0A9P0A5K3"/>
<dbReference type="GO" id="GO:0007283">
    <property type="term" value="P:spermatogenesis"/>
    <property type="evidence" value="ECO:0007669"/>
    <property type="project" value="UniProtKB-KW"/>
</dbReference>